<gene>
    <name evidence="4" type="ORF">BDD21_0437</name>
</gene>
<feature type="active site" evidence="1">
    <location>
        <position position="314"/>
    </location>
</feature>
<dbReference type="Proteomes" id="UP000274556">
    <property type="component" value="Unassembled WGS sequence"/>
</dbReference>
<accession>A0A495V150</accession>
<dbReference type="GO" id="GO:0005524">
    <property type="term" value="F:ATP binding"/>
    <property type="evidence" value="ECO:0007669"/>
    <property type="project" value="UniProtKB-KW"/>
</dbReference>
<evidence type="ECO:0000313" key="4">
    <source>
        <dbReference type="EMBL" id="RKT43126.1"/>
    </source>
</evidence>
<keyword evidence="2" id="KW-0067">ATP-binding</keyword>
<dbReference type="PROSITE" id="PS51459">
    <property type="entry name" value="FIDO"/>
    <property type="match status" value="1"/>
</dbReference>
<feature type="domain" description="Fido" evidence="3">
    <location>
        <begin position="232"/>
        <end position="377"/>
    </location>
</feature>
<dbReference type="Pfam" id="PF02661">
    <property type="entry name" value="Fic"/>
    <property type="match status" value="1"/>
</dbReference>
<dbReference type="RefSeq" id="WP_120795743.1">
    <property type="nucleotide sequence ID" value="NZ_RBXL01000001.1"/>
</dbReference>
<protein>
    <submittedName>
        <fullName evidence="4">Fic/DOC family protein</fullName>
    </submittedName>
</protein>
<dbReference type="InterPro" id="IPR036597">
    <property type="entry name" value="Fido-like_dom_sf"/>
</dbReference>
<dbReference type="OrthoDB" id="9807853at2"/>
<dbReference type="AlphaFoldDB" id="A0A495V150"/>
<comment type="caution">
    <text evidence="4">The sequence shown here is derived from an EMBL/GenBank/DDBJ whole genome shotgun (WGS) entry which is preliminary data.</text>
</comment>
<sequence>MQRLGYAYLIDRFGLPVVQSGPVARTSRSVNRRVDTDAEILFPVSVALDDSPLGHLGFALRHEGVDLAVIAAALRQIAREDVIAGLRATPNGDSVRRIAFLWEWFYEAPLDAGVAVSARYVELFPSDRYVTAAHPRRQATYRVLDNALGDRRFCPVVSRTAAPGCDFLPSLLARLSAFAAQARQDGSYARTLQYLYLSETRGSFAIERETPSASKEARFVQLLHKVSEQAAIDEERLVEIQNASVRDVYSQEAGYRTRQNWLESHTGRIRFFPHPPEGLRETMAGWESFINDRSRGIDPLIQAACAAFGFVYLHPFMDGNGRLHRFLIHQVLAHSGLVPADLIVPVSAVIMKNIPEYHAVLTGFSEPTTRLWDYRRHDDGPEILRHPGPTPYRYFCADREVRFLTAMIQVAIEEEIPRELAYLSGYDQAVERIDAQFDLPQKDISRLVRMIQGNGGTLSRNKRSSFPSLPDDVVERVETIVRQAFSDTHR</sequence>
<reference evidence="4 5" key="1">
    <citation type="submission" date="2018-10" db="EMBL/GenBank/DDBJ databases">
        <title>Genomic Encyclopedia of Archaeal and Bacterial Type Strains, Phase II (KMG-II): from individual species to whole genera.</title>
        <authorList>
            <person name="Goeker M."/>
        </authorList>
    </citation>
    <scope>NUCLEOTIDE SEQUENCE [LARGE SCALE GENOMIC DNA]</scope>
    <source>
        <strain evidence="4 5">DSM 235</strain>
    </source>
</reference>
<dbReference type="SUPFAM" id="SSF140931">
    <property type="entry name" value="Fic-like"/>
    <property type="match status" value="1"/>
</dbReference>
<dbReference type="PANTHER" id="PTHR13504">
    <property type="entry name" value="FIDO DOMAIN-CONTAINING PROTEIN DDB_G0283145"/>
    <property type="match status" value="1"/>
</dbReference>
<dbReference type="Gene3D" id="1.10.3290.10">
    <property type="entry name" value="Fido-like domain"/>
    <property type="match status" value="1"/>
</dbReference>
<dbReference type="EMBL" id="RBXL01000001">
    <property type="protein sequence ID" value="RKT43126.1"/>
    <property type="molecule type" value="Genomic_DNA"/>
</dbReference>
<evidence type="ECO:0000256" key="1">
    <source>
        <dbReference type="PIRSR" id="PIRSR640198-1"/>
    </source>
</evidence>
<evidence type="ECO:0000313" key="5">
    <source>
        <dbReference type="Proteomes" id="UP000274556"/>
    </source>
</evidence>
<proteinExistence type="predicted"/>
<evidence type="ECO:0000259" key="3">
    <source>
        <dbReference type="PROSITE" id="PS51459"/>
    </source>
</evidence>
<organism evidence="4 5">
    <name type="scientific">Thiocapsa rosea</name>
    <dbReference type="NCBI Taxonomy" id="69360"/>
    <lineage>
        <taxon>Bacteria</taxon>
        <taxon>Pseudomonadati</taxon>
        <taxon>Pseudomonadota</taxon>
        <taxon>Gammaproteobacteria</taxon>
        <taxon>Chromatiales</taxon>
        <taxon>Chromatiaceae</taxon>
        <taxon>Thiocapsa</taxon>
    </lineage>
</organism>
<dbReference type="InterPro" id="IPR040198">
    <property type="entry name" value="Fido_containing"/>
</dbReference>
<feature type="binding site" evidence="2">
    <location>
        <begin position="318"/>
        <end position="325"/>
    </location>
    <ligand>
        <name>ATP</name>
        <dbReference type="ChEBI" id="CHEBI:30616"/>
    </ligand>
</feature>
<evidence type="ECO:0000256" key="2">
    <source>
        <dbReference type="PIRSR" id="PIRSR640198-2"/>
    </source>
</evidence>
<keyword evidence="5" id="KW-1185">Reference proteome</keyword>
<name>A0A495V150_9GAMM</name>
<keyword evidence="2" id="KW-0547">Nucleotide-binding</keyword>
<dbReference type="InterPro" id="IPR003812">
    <property type="entry name" value="Fido"/>
</dbReference>
<dbReference type="PANTHER" id="PTHR13504:SF38">
    <property type="entry name" value="FIDO DOMAIN-CONTAINING PROTEIN"/>
    <property type="match status" value="1"/>
</dbReference>